<dbReference type="InterPro" id="IPR041397">
    <property type="entry name" value="ThiD2"/>
</dbReference>
<dbReference type="Pfam" id="PF02581">
    <property type="entry name" value="TMP-TENI"/>
    <property type="match status" value="1"/>
</dbReference>
<comment type="catalytic activity">
    <reaction evidence="7 9 10">
        <text>2-(2-carboxy-4-methylthiazol-5-yl)ethyl phosphate + 4-amino-2-methyl-5-(diphosphooxymethyl)pyrimidine + 2 H(+) = thiamine phosphate + CO2 + diphosphate</text>
        <dbReference type="Rhea" id="RHEA:47848"/>
        <dbReference type="ChEBI" id="CHEBI:15378"/>
        <dbReference type="ChEBI" id="CHEBI:16526"/>
        <dbReference type="ChEBI" id="CHEBI:33019"/>
        <dbReference type="ChEBI" id="CHEBI:37575"/>
        <dbReference type="ChEBI" id="CHEBI:57841"/>
        <dbReference type="ChEBI" id="CHEBI:62890"/>
        <dbReference type="EC" id="2.5.1.3"/>
    </reaction>
</comment>
<evidence type="ECO:0000256" key="6">
    <source>
        <dbReference type="ARBA" id="ARBA00047334"/>
    </source>
</evidence>
<dbReference type="InterPro" id="IPR013785">
    <property type="entry name" value="Aldolase_TIM"/>
</dbReference>
<dbReference type="AlphaFoldDB" id="A0A350HAL5"/>
<evidence type="ECO:0000313" key="15">
    <source>
        <dbReference type="Proteomes" id="UP000264062"/>
    </source>
</evidence>
<feature type="binding site" evidence="9">
    <location>
        <begin position="271"/>
        <end position="273"/>
    </location>
    <ligand>
        <name>2-[(2R,5Z)-2-carboxy-4-methylthiazol-5(2H)-ylidene]ethyl phosphate</name>
        <dbReference type="ChEBI" id="CHEBI:62899"/>
    </ligand>
</feature>
<dbReference type="Proteomes" id="UP000264062">
    <property type="component" value="Unassembled WGS sequence"/>
</dbReference>
<evidence type="ECO:0000256" key="3">
    <source>
        <dbReference type="ARBA" id="ARBA00022723"/>
    </source>
</evidence>
<comment type="catalytic activity">
    <reaction evidence="8 9 10">
        <text>2-[(2R,5Z)-2-carboxy-4-methylthiazol-5(2H)-ylidene]ethyl phosphate + 4-amino-2-methyl-5-(diphosphooxymethyl)pyrimidine + 2 H(+) = thiamine phosphate + CO2 + diphosphate</text>
        <dbReference type="Rhea" id="RHEA:47844"/>
        <dbReference type="ChEBI" id="CHEBI:15378"/>
        <dbReference type="ChEBI" id="CHEBI:16526"/>
        <dbReference type="ChEBI" id="CHEBI:33019"/>
        <dbReference type="ChEBI" id="CHEBI:37575"/>
        <dbReference type="ChEBI" id="CHEBI:57841"/>
        <dbReference type="ChEBI" id="CHEBI:62899"/>
        <dbReference type="EC" id="2.5.1.3"/>
    </reaction>
</comment>
<comment type="function">
    <text evidence="9">Condenses 4-methyl-5-(beta-hydroxyethyl)thiazole monophosphate (THZ-P) and 2-methyl-4-amino-5-hydroxymethyl pyrimidine pyrophosphate (HMP-PP) to form thiamine monophosphate (TMP).</text>
</comment>
<keyword evidence="5 9" id="KW-0784">Thiamine biosynthesis</keyword>
<feature type="binding site" evidence="9">
    <location>
        <begin position="175"/>
        <end position="179"/>
    </location>
    <ligand>
        <name>4-amino-2-methyl-5-(diphosphooxymethyl)pyrimidine</name>
        <dbReference type="ChEBI" id="CHEBI:57841"/>
    </ligand>
</feature>
<dbReference type="Gene3D" id="3.20.20.70">
    <property type="entry name" value="Aldolase class I"/>
    <property type="match status" value="1"/>
</dbReference>
<dbReference type="HAMAP" id="MF_00097">
    <property type="entry name" value="TMP_synthase"/>
    <property type="match status" value="1"/>
</dbReference>
<feature type="binding site" evidence="9">
    <location>
        <position position="302"/>
    </location>
    <ligand>
        <name>2-[(2R,5Z)-2-carboxy-4-methylthiazol-5(2H)-ylidene]ethyl phosphate</name>
        <dbReference type="ChEBI" id="CHEBI:62899"/>
    </ligand>
</feature>
<keyword evidence="2 9" id="KW-0808">Transferase</keyword>
<feature type="binding site" evidence="9">
    <location>
        <position position="207"/>
    </location>
    <ligand>
        <name>4-amino-2-methyl-5-(diphosphooxymethyl)pyrimidine</name>
        <dbReference type="ChEBI" id="CHEBI:57841"/>
    </ligand>
</feature>
<dbReference type="GO" id="GO:0009229">
    <property type="term" value="P:thiamine diphosphate biosynthetic process"/>
    <property type="evidence" value="ECO:0007669"/>
    <property type="project" value="UniProtKB-UniRule"/>
</dbReference>
<dbReference type="UniPathway" id="UPA00060">
    <property type="reaction ID" value="UER00141"/>
</dbReference>
<accession>A0A350HAL5</accession>
<comment type="cofactor">
    <cofactor evidence="9">
        <name>Mg(2+)</name>
        <dbReference type="ChEBI" id="CHEBI:18420"/>
    </cofactor>
    <text evidence="9">Binds 1 Mg(2+) ion per subunit.</text>
</comment>
<feature type="binding site" evidence="9">
    <location>
        <begin position="322"/>
        <end position="323"/>
    </location>
    <ligand>
        <name>2-[(2R,5Z)-2-carboxy-4-methylthiazol-5(2H)-ylidene]ethyl phosphate</name>
        <dbReference type="ChEBI" id="CHEBI:62899"/>
    </ligand>
</feature>
<evidence type="ECO:0000256" key="7">
    <source>
        <dbReference type="ARBA" id="ARBA00047851"/>
    </source>
</evidence>
<feature type="binding site" evidence="9">
    <location>
        <position position="208"/>
    </location>
    <ligand>
        <name>Mg(2+)</name>
        <dbReference type="ChEBI" id="CHEBI:18420"/>
    </ligand>
</feature>
<organism evidence="14 15">
    <name type="scientific">candidate division WOR-3 bacterium</name>
    <dbReference type="NCBI Taxonomy" id="2052148"/>
    <lineage>
        <taxon>Bacteria</taxon>
        <taxon>Bacteria division WOR-3</taxon>
    </lineage>
</organism>
<gene>
    <name evidence="9 14" type="primary">thiE</name>
    <name evidence="14" type="ORF">DCW38_05305</name>
</gene>
<comment type="pathway">
    <text evidence="1 9 11">Cofactor biosynthesis; thiamine diphosphate biosynthesis; thiamine phosphate from 4-amino-2-methyl-5-diphosphomethylpyrimidine and 4-methyl-5-(2-phosphoethyl)-thiazole: step 1/1.</text>
</comment>
<dbReference type="GO" id="GO:0000287">
    <property type="term" value="F:magnesium ion binding"/>
    <property type="evidence" value="ECO:0007669"/>
    <property type="project" value="UniProtKB-UniRule"/>
</dbReference>
<evidence type="ECO:0000256" key="10">
    <source>
        <dbReference type="RuleBase" id="RU003826"/>
    </source>
</evidence>
<dbReference type="InterPro" id="IPR034291">
    <property type="entry name" value="TMP_synthase"/>
</dbReference>
<evidence type="ECO:0000256" key="5">
    <source>
        <dbReference type="ARBA" id="ARBA00022977"/>
    </source>
</evidence>
<dbReference type="SUPFAM" id="SSF51391">
    <property type="entry name" value="Thiamin phosphate synthase"/>
    <property type="match status" value="1"/>
</dbReference>
<feature type="binding site" evidence="9">
    <location>
        <position position="227"/>
    </location>
    <ligand>
        <name>Mg(2+)</name>
        <dbReference type="ChEBI" id="CHEBI:18420"/>
    </ligand>
</feature>
<dbReference type="NCBIfam" id="TIGR00693">
    <property type="entry name" value="thiE"/>
    <property type="match status" value="1"/>
</dbReference>
<evidence type="ECO:0000256" key="8">
    <source>
        <dbReference type="ARBA" id="ARBA00047883"/>
    </source>
</evidence>
<evidence type="ECO:0000256" key="4">
    <source>
        <dbReference type="ARBA" id="ARBA00022842"/>
    </source>
</evidence>
<evidence type="ECO:0000313" key="14">
    <source>
        <dbReference type="EMBL" id="HAV92581.1"/>
    </source>
</evidence>
<feature type="binding site" evidence="9">
    <location>
        <position position="274"/>
    </location>
    <ligand>
        <name>4-amino-2-methyl-5-(diphosphooxymethyl)pyrimidine</name>
        <dbReference type="ChEBI" id="CHEBI:57841"/>
    </ligand>
</feature>
<reference evidence="14 15" key="1">
    <citation type="journal article" date="2018" name="Nat. Biotechnol.">
        <title>A standardized bacterial taxonomy based on genome phylogeny substantially revises the tree of life.</title>
        <authorList>
            <person name="Parks D.H."/>
            <person name="Chuvochina M."/>
            <person name="Waite D.W."/>
            <person name="Rinke C."/>
            <person name="Skarshewski A."/>
            <person name="Chaumeil P.A."/>
            <person name="Hugenholtz P."/>
        </authorList>
    </citation>
    <scope>NUCLEOTIDE SEQUENCE [LARGE SCALE GENOMIC DNA]</scope>
    <source>
        <strain evidence="14">UBA9956</strain>
    </source>
</reference>
<protein>
    <recommendedName>
        <fullName evidence="9">Thiamine-phosphate synthase</fullName>
        <shortName evidence="9">TP synthase</shortName>
        <shortName evidence="9">TPS</shortName>
        <ecNumber evidence="9">2.5.1.3</ecNumber>
    </recommendedName>
    <alternativeName>
        <fullName evidence="9">Thiamine-phosphate pyrophosphorylase</fullName>
        <shortName evidence="9">TMP pyrophosphorylase</shortName>
        <shortName evidence="9">TMP-PPase</shortName>
    </alternativeName>
</protein>
<evidence type="ECO:0000259" key="13">
    <source>
        <dbReference type="Pfam" id="PF17792"/>
    </source>
</evidence>
<feature type="domain" description="Thiamine phosphate synthase/TenI" evidence="12">
    <location>
        <begin position="149"/>
        <end position="324"/>
    </location>
</feature>
<evidence type="ECO:0000256" key="9">
    <source>
        <dbReference type="HAMAP-Rule" id="MF_00097"/>
    </source>
</evidence>
<dbReference type="GO" id="GO:0004789">
    <property type="term" value="F:thiamine-phosphate diphosphorylase activity"/>
    <property type="evidence" value="ECO:0007669"/>
    <property type="project" value="UniProtKB-UniRule"/>
</dbReference>
<comment type="catalytic activity">
    <reaction evidence="6 9 10">
        <text>4-methyl-5-(2-phosphooxyethyl)-thiazole + 4-amino-2-methyl-5-(diphosphooxymethyl)pyrimidine + H(+) = thiamine phosphate + diphosphate</text>
        <dbReference type="Rhea" id="RHEA:22328"/>
        <dbReference type="ChEBI" id="CHEBI:15378"/>
        <dbReference type="ChEBI" id="CHEBI:33019"/>
        <dbReference type="ChEBI" id="CHEBI:37575"/>
        <dbReference type="ChEBI" id="CHEBI:57841"/>
        <dbReference type="ChEBI" id="CHEBI:58296"/>
        <dbReference type="EC" id="2.5.1.3"/>
    </reaction>
</comment>
<dbReference type="GO" id="GO:0009228">
    <property type="term" value="P:thiamine biosynthetic process"/>
    <property type="evidence" value="ECO:0007669"/>
    <property type="project" value="UniProtKB-KW"/>
</dbReference>
<evidence type="ECO:0000259" key="12">
    <source>
        <dbReference type="Pfam" id="PF02581"/>
    </source>
</evidence>
<dbReference type="PANTHER" id="PTHR20857">
    <property type="entry name" value="THIAMINE-PHOSPHATE PYROPHOSPHORYLASE"/>
    <property type="match status" value="1"/>
</dbReference>
<dbReference type="PANTHER" id="PTHR20857:SF23">
    <property type="entry name" value="THIAMINE BIOSYNTHETIC BIFUNCTIONAL ENZYME"/>
    <property type="match status" value="1"/>
</dbReference>
<dbReference type="InterPro" id="IPR022998">
    <property type="entry name" value="ThiamineP_synth_TenI"/>
</dbReference>
<keyword evidence="3 9" id="KW-0479">Metal-binding</keyword>
<dbReference type="GO" id="GO:0005737">
    <property type="term" value="C:cytoplasm"/>
    <property type="evidence" value="ECO:0007669"/>
    <property type="project" value="TreeGrafter"/>
</dbReference>
<evidence type="ECO:0000256" key="2">
    <source>
        <dbReference type="ARBA" id="ARBA00022679"/>
    </source>
</evidence>
<sequence length="350" mass="39883">MKNTRIQAPSPRIIDVNVNRLSEALRVIEDVIRFHIRDESLSNRVKSIRASFDLFRKEQKGDMLFSRESEIDFGRKMSYDKNNRDGIESILGSAFGRAQESSRVLEEFSKINKHSTERMKEMRYSLYDIERVAVILLHRRKFTNDMGLYLIMTNPKIGYEKLTEAAVKMNIKVIQLRDKIMEGRELLRTAKAIKSIVKNSDTLFIVNDRLDIALLSDADGVHLGQTDIPVEEARKISKDLIIGKSTHNSIQLKKALKEQPDYVGIGPIYPTDSKKIKDRVLGFRNAKSMLEASSVPSVGIGGIKDHNIKDVLNIGFTNIAVLSFITESGNPIREIKKIQSALRRKNDIKR</sequence>
<name>A0A350HAL5_UNCW3</name>
<comment type="caution">
    <text evidence="14">The sequence shown here is derived from an EMBL/GenBank/DDBJ whole genome shotgun (WGS) entry which is preliminary data.</text>
</comment>
<evidence type="ECO:0000256" key="1">
    <source>
        <dbReference type="ARBA" id="ARBA00005165"/>
    </source>
</evidence>
<comment type="similarity">
    <text evidence="9 10">Belongs to the thiamine-phosphate synthase family.</text>
</comment>
<feature type="binding site" evidence="9">
    <location>
        <position position="245"/>
    </location>
    <ligand>
        <name>4-amino-2-methyl-5-(diphosphooxymethyl)pyrimidine</name>
        <dbReference type="ChEBI" id="CHEBI:57841"/>
    </ligand>
</feature>
<dbReference type="EMBL" id="DMZY01000156">
    <property type="protein sequence ID" value="HAV92581.1"/>
    <property type="molecule type" value="Genomic_DNA"/>
</dbReference>
<dbReference type="InterPro" id="IPR036206">
    <property type="entry name" value="ThiamineP_synth_sf"/>
</dbReference>
<dbReference type="CDD" id="cd00564">
    <property type="entry name" value="TMP_TenI"/>
    <property type="match status" value="1"/>
</dbReference>
<keyword evidence="4 9" id="KW-0460">Magnesium</keyword>
<evidence type="ECO:0000256" key="11">
    <source>
        <dbReference type="RuleBase" id="RU004253"/>
    </source>
</evidence>
<dbReference type="Pfam" id="PF17792">
    <property type="entry name" value="ThiD2"/>
    <property type="match status" value="1"/>
</dbReference>
<proteinExistence type="inferred from homology"/>
<dbReference type="EC" id="2.5.1.3" evidence="9"/>
<feature type="domain" description="ThiD2" evidence="13">
    <location>
        <begin position="12"/>
        <end position="131"/>
    </location>
</feature>